<accession>A0A0A8ZYZ0</accession>
<evidence type="ECO:0000313" key="1">
    <source>
        <dbReference type="EMBL" id="JAD41975.1"/>
    </source>
</evidence>
<proteinExistence type="predicted"/>
<sequence length="35" mass="4290">MKNSGRNQTLWISPYMKETFFLDLLERKTEQELLE</sequence>
<reference evidence="1" key="1">
    <citation type="submission" date="2014-09" db="EMBL/GenBank/DDBJ databases">
        <authorList>
            <person name="Magalhaes I.L.F."/>
            <person name="Oliveira U."/>
            <person name="Santos F.R."/>
            <person name="Vidigal T.H.D.A."/>
            <person name="Brescovit A.D."/>
            <person name="Santos A.J."/>
        </authorList>
    </citation>
    <scope>NUCLEOTIDE SEQUENCE</scope>
    <source>
        <tissue evidence="1">Shoot tissue taken approximately 20 cm above the soil surface</tissue>
    </source>
</reference>
<name>A0A0A8ZYZ0_ARUDO</name>
<reference evidence="1" key="2">
    <citation type="journal article" date="2015" name="Data Brief">
        <title>Shoot transcriptome of the giant reed, Arundo donax.</title>
        <authorList>
            <person name="Barrero R.A."/>
            <person name="Guerrero F.D."/>
            <person name="Moolhuijzen P."/>
            <person name="Goolsby J.A."/>
            <person name="Tidwell J."/>
            <person name="Bellgard S.E."/>
            <person name="Bellgard M.I."/>
        </authorList>
    </citation>
    <scope>NUCLEOTIDE SEQUENCE</scope>
    <source>
        <tissue evidence="1">Shoot tissue taken approximately 20 cm above the soil surface</tissue>
    </source>
</reference>
<dbReference type="AlphaFoldDB" id="A0A0A8ZYZ0"/>
<organism evidence="1">
    <name type="scientific">Arundo donax</name>
    <name type="common">Giant reed</name>
    <name type="synonym">Donax arundinaceus</name>
    <dbReference type="NCBI Taxonomy" id="35708"/>
    <lineage>
        <taxon>Eukaryota</taxon>
        <taxon>Viridiplantae</taxon>
        <taxon>Streptophyta</taxon>
        <taxon>Embryophyta</taxon>
        <taxon>Tracheophyta</taxon>
        <taxon>Spermatophyta</taxon>
        <taxon>Magnoliopsida</taxon>
        <taxon>Liliopsida</taxon>
        <taxon>Poales</taxon>
        <taxon>Poaceae</taxon>
        <taxon>PACMAD clade</taxon>
        <taxon>Arundinoideae</taxon>
        <taxon>Arundineae</taxon>
        <taxon>Arundo</taxon>
    </lineage>
</organism>
<dbReference type="EMBL" id="GBRH01255920">
    <property type="protein sequence ID" value="JAD41975.1"/>
    <property type="molecule type" value="Transcribed_RNA"/>
</dbReference>
<protein>
    <submittedName>
        <fullName evidence="1">Uncharacterized protein</fullName>
    </submittedName>
</protein>